<evidence type="ECO:0000313" key="1">
    <source>
        <dbReference type="EMBL" id="MXY93446.1"/>
    </source>
</evidence>
<name>A0A6B0YQW9_9CHLR</name>
<dbReference type="Gene3D" id="3.40.190.10">
    <property type="entry name" value="Periplasmic binding protein-like II"/>
    <property type="match status" value="2"/>
</dbReference>
<dbReference type="SUPFAM" id="SSF53850">
    <property type="entry name" value="Periplasmic binding protein-like II"/>
    <property type="match status" value="1"/>
</dbReference>
<comment type="caution">
    <text evidence="1">The sequence shown here is derived from an EMBL/GenBank/DDBJ whole genome shotgun (WGS) entry which is preliminary data.</text>
</comment>
<dbReference type="EMBL" id="VXRG01000068">
    <property type="protein sequence ID" value="MXY93446.1"/>
    <property type="molecule type" value="Genomic_DNA"/>
</dbReference>
<accession>A0A6B0YQW9</accession>
<organism evidence="1">
    <name type="scientific">Caldilineaceae bacterium SB0664_bin_27</name>
    <dbReference type="NCBI Taxonomy" id="2605260"/>
    <lineage>
        <taxon>Bacteria</taxon>
        <taxon>Bacillati</taxon>
        <taxon>Chloroflexota</taxon>
        <taxon>Caldilineae</taxon>
        <taxon>Caldilineales</taxon>
        <taxon>Caldilineaceae</taxon>
    </lineage>
</organism>
<dbReference type="PANTHER" id="PTHR43649">
    <property type="entry name" value="ARABINOSE-BINDING PROTEIN-RELATED"/>
    <property type="match status" value="1"/>
</dbReference>
<dbReference type="InterPro" id="IPR006311">
    <property type="entry name" value="TAT_signal"/>
</dbReference>
<dbReference type="PROSITE" id="PS51318">
    <property type="entry name" value="TAT"/>
    <property type="match status" value="1"/>
</dbReference>
<dbReference type="Pfam" id="PF01547">
    <property type="entry name" value="SBP_bac_1"/>
    <property type="match status" value="1"/>
</dbReference>
<dbReference type="InterPro" id="IPR006059">
    <property type="entry name" value="SBP"/>
</dbReference>
<dbReference type="InterPro" id="IPR050490">
    <property type="entry name" value="Bact_solute-bd_prot1"/>
</dbReference>
<gene>
    <name evidence="1" type="ORF">F4Y42_08365</name>
</gene>
<dbReference type="AlphaFoldDB" id="A0A6B0YQW9"/>
<proteinExistence type="predicted"/>
<dbReference type="PROSITE" id="PS51257">
    <property type="entry name" value="PROKAR_LIPOPROTEIN"/>
    <property type="match status" value="1"/>
</dbReference>
<sequence length="456" mass="50060">MNDLSRRSFLKAATGAAGVGLLAACQPVAAPADSSDMASDSPDEMVAELEMWTEMATVPWLGAMDEIVDSFNSANPGIHVTHSGFSGLAYEQATKTAFAGGAVPDFLQTDAGPGALSAFIEADQLLDLTDVVEESKGAIYPDALDSVLYQGRYWGAPWAMTVANLMYYNAEILDEHGVDPATLTTWSAFTDACHTFQHAGVTPVLIGAKNAWPGGHWAQHLYIRTFGVKGSVDLFLRGLDVNHESDLRFTDPAGVRVWELIKELLDNEYYSRGVLSDDYPAAFGKLFRGDGAFFQTGGWLLGEWFAQENPQIDLQFMLMPAIDDIAESNADEVSFNARTLIVPKESAHPEEAQVFVKWYLQSEDPHRIWYKHLPGEAPPMPLSSPMENLRPESSRLIDLLDNAPALTIMIERAMDYNIGQEILWHGSSGVLSGALTPEEAAERAENLVLEWREARM</sequence>
<dbReference type="PANTHER" id="PTHR43649:SF12">
    <property type="entry name" value="DIACETYLCHITOBIOSE BINDING PROTEIN DASA"/>
    <property type="match status" value="1"/>
</dbReference>
<dbReference type="InterPro" id="IPR019546">
    <property type="entry name" value="TAT_signal_bac_arc"/>
</dbReference>
<reference evidence="1" key="1">
    <citation type="submission" date="2019-09" db="EMBL/GenBank/DDBJ databases">
        <title>Characterisation of the sponge microbiome using genome-centric metagenomics.</title>
        <authorList>
            <person name="Engelberts J.P."/>
            <person name="Robbins S.J."/>
            <person name="De Goeij J.M."/>
            <person name="Aranda M."/>
            <person name="Bell S.C."/>
            <person name="Webster N.S."/>
        </authorList>
    </citation>
    <scope>NUCLEOTIDE SEQUENCE</scope>
    <source>
        <strain evidence="1">SB0664_bin_27</strain>
    </source>
</reference>
<protein>
    <submittedName>
        <fullName evidence="1">Carbohydrate ABC transporter substrate-binding protein</fullName>
    </submittedName>
</protein>
<dbReference type="NCBIfam" id="TIGR01409">
    <property type="entry name" value="TAT_signal_seq"/>
    <property type="match status" value="1"/>
</dbReference>